<dbReference type="Pfam" id="PF08220">
    <property type="entry name" value="HTH_DeoR"/>
    <property type="match status" value="1"/>
</dbReference>
<reference evidence="5" key="1">
    <citation type="journal article" date="2015" name="Genome Announc.">
        <title>Draft Genome Sequence of Anaerolineae Strain TC1, a Novel Isolate from a Methanogenic Wastewater Treatment System.</title>
        <authorList>
            <person name="Matsuura N."/>
            <person name="Tourlousse D.M."/>
            <person name="Sun L."/>
            <person name="Toyonaga M."/>
            <person name="Kuroda K."/>
            <person name="Ohashi A."/>
            <person name="Cruz R."/>
            <person name="Yamaguchi T."/>
            <person name="Sekiguchi Y."/>
        </authorList>
    </citation>
    <scope>NUCLEOTIDE SEQUENCE [LARGE SCALE GENOMIC DNA]</scope>
    <source>
        <strain evidence="5">TC1</strain>
    </source>
</reference>
<dbReference type="Pfam" id="PF00455">
    <property type="entry name" value="DeoRC"/>
    <property type="match status" value="1"/>
</dbReference>
<keyword evidence="3" id="KW-0804">Transcription</keyword>
<dbReference type="STRING" id="1678840.ATC1_12474"/>
<evidence type="ECO:0000256" key="1">
    <source>
        <dbReference type="ARBA" id="ARBA00023015"/>
    </source>
</evidence>
<dbReference type="EMBL" id="DF968180">
    <property type="protein sequence ID" value="GAP39935.1"/>
    <property type="molecule type" value="Genomic_DNA"/>
</dbReference>
<evidence type="ECO:0000256" key="2">
    <source>
        <dbReference type="ARBA" id="ARBA00023125"/>
    </source>
</evidence>
<dbReference type="PRINTS" id="PR00037">
    <property type="entry name" value="HTHLACR"/>
</dbReference>
<dbReference type="Proteomes" id="UP000053370">
    <property type="component" value="Unassembled WGS sequence"/>
</dbReference>
<dbReference type="InterPro" id="IPR018356">
    <property type="entry name" value="Tscrpt_reg_HTH_DeoR_CS"/>
</dbReference>
<dbReference type="GO" id="GO:0003677">
    <property type="term" value="F:DNA binding"/>
    <property type="evidence" value="ECO:0007669"/>
    <property type="project" value="UniProtKB-KW"/>
</dbReference>
<dbReference type="PROSITE" id="PS51000">
    <property type="entry name" value="HTH_DEOR_2"/>
    <property type="match status" value="1"/>
</dbReference>
<dbReference type="SMART" id="SM01134">
    <property type="entry name" value="DeoRC"/>
    <property type="match status" value="1"/>
</dbReference>
<name>A0A0K8PCR6_9CHLR</name>
<keyword evidence="6" id="KW-1185">Reference proteome</keyword>
<dbReference type="InterPro" id="IPR036388">
    <property type="entry name" value="WH-like_DNA-bd_sf"/>
</dbReference>
<dbReference type="PROSITE" id="PS00894">
    <property type="entry name" value="HTH_DEOR_1"/>
    <property type="match status" value="1"/>
</dbReference>
<keyword evidence="2" id="KW-0238">DNA-binding</keyword>
<dbReference type="PATRIC" id="fig|1678840.3.peg.1063"/>
<dbReference type="PANTHER" id="PTHR30363:SF46">
    <property type="entry name" value="LYSR FAMILY TRANSCRIPTIONAL REGULATOR"/>
    <property type="match status" value="1"/>
</dbReference>
<dbReference type="InterPro" id="IPR037171">
    <property type="entry name" value="NagB/RpiA_transferase-like"/>
</dbReference>
<dbReference type="Gene3D" id="3.40.50.1360">
    <property type="match status" value="1"/>
</dbReference>
<dbReference type="PANTHER" id="PTHR30363">
    <property type="entry name" value="HTH-TYPE TRANSCRIPTIONAL REGULATOR SRLR-RELATED"/>
    <property type="match status" value="1"/>
</dbReference>
<dbReference type="InterPro" id="IPR050313">
    <property type="entry name" value="Carb_Metab_HTH_regulators"/>
</dbReference>
<dbReference type="SUPFAM" id="SSF46785">
    <property type="entry name" value="Winged helix' DNA-binding domain"/>
    <property type="match status" value="1"/>
</dbReference>
<dbReference type="AlphaFoldDB" id="A0A0K8PCR6"/>
<dbReference type="InterPro" id="IPR014036">
    <property type="entry name" value="DeoR-like_C"/>
</dbReference>
<proteinExistence type="predicted"/>
<keyword evidence="1" id="KW-0805">Transcription regulation</keyword>
<feature type="domain" description="HTH deoR-type" evidence="4">
    <location>
        <begin position="3"/>
        <end position="58"/>
    </location>
</feature>
<dbReference type="OrthoDB" id="9797223at2"/>
<gene>
    <name evidence="5" type="ORF">ATC1_12474</name>
</gene>
<dbReference type="RefSeq" id="WP_062278780.1">
    <property type="nucleotide sequence ID" value="NZ_DF968180.1"/>
</dbReference>
<dbReference type="InterPro" id="IPR036390">
    <property type="entry name" value="WH_DNA-bd_sf"/>
</dbReference>
<evidence type="ECO:0000256" key="3">
    <source>
        <dbReference type="ARBA" id="ARBA00023163"/>
    </source>
</evidence>
<dbReference type="InterPro" id="IPR001034">
    <property type="entry name" value="DeoR_HTH"/>
</dbReference>
<organism evidence="5">
    <name type="scientific">Flexilinea flocculi</name>
    <dbReference type="NCBI Taxonomy" id="1678840"/>
    <lineage>
        <taxon>Bacteria</taxon>
        <taxon>Bacillati</taxon>
        <taxon>Chloroflexota</taxon>
        <taxon>Anaerolineae</taxon>
        <taxon>Anaerolineales</taxon>
        <taxon>Anaerolineaceae</taxon>
        <taxon>Flexilinea</taxon>
    </lineage>
</organism>
<dbReference type="GO" id="GO:0003700">
    <property type="term" value="F:DNA-binding transcription factor activity"/>
    <property type="evidence" value="ECO:0007669"/>
    <property type="project" value="InterPro"/>
</dbReference>
<dbReference type="SUPFAM" id="SSF100950">
    <property type="entry name" value="NagB/RpiA/CoA transferase-like"/>
    <property type="match status" value="1"/>
</dbReference>
<protein>
    <submittedName>
        <fullName evidence="5">Transcriptional regulator, DeoR family</fullName>
    </submittedName>
</protein>
<accession>A0A0K8PCR6</accession>
<dbReference type="Gene3D" id="1.10.10.10">
    <property type="entry name" value="Winged helix-like DNA-binding domain superfamily/Winged helix DNA-binding domain"/>
    <property type="match status" value="1"/>
</dbReference>
<sequence length="254" mass="28208">MLLAERQERIIRLVKANGFMSVLDLCEQLGASSATIRRDINMLSDNGLLLKTHGGAMDAMRGALMDLPVNLRRSMNTEEKIRIAAEAVLRIKEGDSIFLDSGTTTFEIARKLQTFSRLTVLTHDLSVALDISRNTSNNVIVMGGGLKADTITCSGIFTERMISDIHVNKAFIAVDAVSVVHGCMCFAVDEVAIKRQMMNNAMERILVCDHTKFENMAFVNICQVKDFNQIITDSGLDEKLRREILEVNPNLLCV</sequence>
<dbReference type="SMART" id="SM00420">
    <property type="entry name" value="HTH_DEOR"/>
    <property type="match status" value="1"/>
</dbReference>
<evidence type="ECO:0000313" key="5">
    <source>
        <dbReference type="EMBL" id="GAP39935.1"/>
    </source>
</evidence>
<evidence type="ECO:0000313" key="6">
    <source>
        <dbReference type="Proteomes" id="UP000053370"/>
    </source>
</evidence>
<evidence type="ECO:0000259" key="4">
    <source>
        <dbReference type="PROSITE" id="PS51000"/>
    </source>
</evidence>